<protein>
    <submittedName>
        <fullName evidence="3">Uncharacterized protein</fullName>
    </submittedName>
</protein>
<evidence type="ECO:0000256" key="1">
    <source>
        <dbReference type="SAM" id="MobiDB-lite"/>
    </source>
</evidence>
<keyword evidence="2" id="KW-0472">Membrane</keyword>
<accession>A0AAV3QPP0</accession>
<proteinExistence type="predicted"/>
<keyword evidence="2" id="KW-0812">Transmembrane</keyword>
<organism evidence="3 4">
    <name type="scientific">Lithospermum erythrorhizon</name>
    <name type="common">Purple gromwell</name>
    <name type="synonym">Lithospermum officinale var. erythrorhizon</name>
    <dbReference type="NCBI Taxonomy" id="34254"/>
    <lineage>
        <taxon>Eukaryota</taxon>
        <taxon>Viridiplantae</taxon>
        <taxon>Streptophyta</taxon>
        <taxon>Embryophyta</taxon>
        <taxon>Tracheophyta</taxon>
        <taxon>Spermatophyta</taxon>
        <taxon>Magnoliopsida</taxon>
        <taxon>eudicotyledons</taxon>
        <taxon>Gunneridae</taxon>
        <taxon>Pentapetalae</taxon>
        <taxon>asterids</taxon>
        <taxon>lamiids</taxon>
        <taxon>Boraginales</taxon>
        <taxon>Boraginaceae</taxon>
        <taxon>Boraginoideae</taxon>
        <taxon>Lithospermeae</taxon>
        <taxon>Lithospermum</taxon>
    </lineage>
</organism>
<feature type="region of interest" description="Disordered" evidence="1">
    <location>
        <begin position="26"/>
        <end position="74"/>
    </location>
</feature>
<dbReference type="AlphaFoldDB" id="A0AAV3QPP0"/>
<evidence type="ECO:0000313" key="4">
    <source>
        <dbReference type="Proteomes" id="UP001454036"/>
    </source>
</evidence>
<dbReference type="EMBL" id="BAABME010005201">
    <property type="protein sequence ID" value="GAA0164942.1"/>
    <property type="molecule type" value="Genomic_DNA"/>
</dbReference>
<gene>
    <name evidence="3" type="ORF">LIER_20464</name>
</gene>
<keyword evidence="4" id="KW-1185">Reference proteome</keyword>
<evidence type="ECO:0000313" key="3">
    <source>
        <dbReference type="EMBL" id="GAA0164942.1"/>
    </source>
</evidence>
<feature type="compositionally biased region" description="Polar residues" evidence="1">
    <location>
        <begin position="27"/>
        <end position="57"/>
    </location>
</feature>
<comment type="caution">
    <text evidence="3">The sequence shown here is derived from an EMBL/GenBank/DDBJ whole genome shotgun (WGS) entry which is preliminary data.</text>
</comment>
<reference evidence="3 4" key="1">
    <citation type="submission" date="2024-01" db="EMBL/GenBank/DDBJ databases">
        <title>The complete chloroplast genome sequence of Lithospermum erythrorhizon: insights into the phylogenetic relationship among Boraginaceae species and the maternal lineages of purple gromwells.</title>
        <authorList>
            <person name="Okada T."/>
            <person name="Watanabe K."/>
        </authorList>
    </citation>
    <scope>NUCLEOTIDE SEQUENCE [LARGE SCALE GENOMIC DNA]</scope>
</reference>
<sequence>MPHPKSSRKLADSGSIVVTCCRRKNPPKQSWSDNLHVQKQLPPSSLSASKHQSNHQPPINIFAPSPSPGGGGENNNVTVVQTTIGVGYLLVFLLLGLFYFVKKNRKLVTNGSA</sequence>
<keyword evidence="2" id="KW-1133">Transmembrane helix</keyword>
<name>A0AAV3QPP0_LITER</name>
<dbReference type="Proteomes" id="UP001454036">
    <property type="component" value="Unassembled WGS sequence"/>
</dbReference>
<evidence type="ECO:0000256" key="2">
    <source>
        <dbReference type="SAM" id="Phobius"/>
    </source>
</evidence>
<feature type="transmembrane region" description="Helical" evidence="2">
    <location>
        <begin position="79"/>
        <end position="101"/>
    </location>
</feature>